<reference evidence="4 5" key="1">
    <citation type="submission" date="2015-06" db="EMBL/GenBank/DDBJ databases">
        <title>Draft genome of the ant-associated black yeast Phialophora attae CBS 131958.</title>
        <authorList>
            <person name="Moreno L.F."/>
            <person name="Stielow B.J."/>
            <person name="de Hoog S."/>
            <person name="Vicente V.A."/>
            <person name="Weiss V.A."/>
            <person name="de Vries M."/>
            <person name="Cruz L.M."/>
            <person name="Souza E.M."/>
        </authorList>
    </citation>
    <scope>NUCLEOTIDE SEQUENCE [LARGE SCALE GENOMIC DNA]</scope>
    <source>
        <strain evidence="4 5">CBS 131958</strain>
    </source>
</reference>
<protein>
    <recommendedName>
        <fullName evidence="6">Procollagen galactosyltransferase 1</fullName>
    </recommendedName>
</protein>
<dbReference type="InterPro" id="IPR002654">
    <property type="entry name" value="Glyco_trans_25"/>
</dbReference>
<evidence type="ECO:0000313" key="4">
    <source>
        <dbReference type="EMBL" id="KPI36495.1"/>
    </source>
</evidence>
<comment type="caution">
    <text evidence="4">The sequence shown here is derived from an EMBL/GenBank/DDBJ whole genome shotgun (WGS) entry which is preliminary data.</text>
</comment>
<accession>A0A0N1H3W1</accession>
<dbReference type="CDD" id="cd06532">
    <property type="entry name" value="Glyco_transf_25"/>
    <property type="match status" value="1"/>
</dbReference>
<evidence type="ECO:0000256" key="1">
    <source>
        <dbReference type="ARBA" id="ARBA00006721"/>
    </source>
</evidence>
<gene>
    <name evidence="4" type="ORF">AB675_4323</name>
</gene>
<dbReference type="GO" id="GO:0016740">
    <property type="term" value="F:transferase activity"/>
    <property type="evidence" value="ECO:0007669"/>
    <property type="project" value="UniProtKB-KW"/>
</dbReference>
<comment type="similarity">
    <text evidence="1">Belongs to the glycosyltransferase 25 family.</text>
</comment>
<dbReference type="InterPro" id="IPR050757">
    <property type="entry name" value="Collagen_mod_GT25"/>
</dbReference>
<dbReference type="VEuPathDB" id="FungiDB:AB675_4323"/>
<keyword evidence="5" id="KW-1185">Reference proteome</keyword>
<dbReference type="OrthoDB" id="47375at2759"/>
<dbReference type="RefSeq" id="XP_017996458.1">
    <property type="nucleotide sequence ID" value="XM_018144452.1"/>
</dbReference>
<proteinExistence type="inferred from homology"/>
<dbReference type="PANTHER" id="PTHR10730">
    <property type="entry name" value="PROCOLLAGEN-LYSINE,2-OXOGLUTARATE 5-DIOXYGENASE/GLYCOSYLTRANSFERASE 25 FAMILY MEMBER"/>
    <property type="match status" value="1"/>
</dbReference>
<keyword evidence="3" id="KW-0808">Transferase</keyword>
<dbReference type="AlphaFoldDB" id="A0A0N1H3W1"/>
<evidence type="ECO:0000313" key="5">
    <source>
        <dbReference type="Proteomes" id="UP000038010"/>
    </source>
</evidence>
<dbReference type="Proteomes" id="UP000038010">
    <property type="component" value="Unassembled WGS sequence"/>
</dbReference>
<evidence type="ECO:0000256" key="2">
    <source>
        <dbReference type="ARBA" id="ARBA00022676"/>
    </source>
</evidence>
<name>A0A0N1H3W1_9EURO</name>
<dbReference type="STRING" id="1664694.A0A0N1H3W1"/>
<evidence type="ECO:0000256" key="3">
    <source>
        <dbReference type="ARBA" id="ARBA00022679"/>
    </source>
</evidence>
<keyword evidence="2" id="KW-0328">Glycosyltransferase</keyword>
<dbReference type="EMBL" id="LFJN01000030">
    <property type="protein sequence ID" value="KPI36495.1"/>
    <property type="molecule type" value="Genomic_DNA"/>
</dbReference>
<sequence length="358" mass="39877">MRYTLPLTRTHVAPNGLACLLTLSILTFPHSQISQSLPYLGRNSEATTYLASLAVSNHTLGFQKIFVINLPARTDKKDTITLTSALTGFNVEWLPAVLAEEVSAKAAPPTWNYTLQTPGALGSWRAHMNAVQHVLHNRLPTALILEDDADWDVLLKSQLHQLSDAMYKLSYTTQSEPSNPYTLNWDLLWLGHCRAGPSSLPQQIYTIPNDLTVPPIPHRRAKWRQQHIPLFIRQNSTRVMFRAYAGMCIGAYAISRSGAQKILHGMSLSSQNNPADVSFSSLCRGKLTVDEFRCFATYPPLFGSHRAEGMRNRDSDLNDITETNGGESWHGEYTWDVVYPAAMNVGRWVTGLGTAKAQ</sequence>
<organism evidence="4 5">
    <name type="scientific">Cyphellophora attinorum</name>
    <dbReference type="NCBI Taxonomy" id="1664694"/>
    <lineage>
        <taxon>Eukaryota</taxon>
        <taxon>Fungi</taxon>
        <taxon>Dikarya</taxon>
        <taxon>Ascomycota</taxon>
        <taxon>Pezizomycotina</taxon>
        <taxon>Eurotiomycetes</taxon>
        <taxon>Chaetothyriomycetidae</taxon>
        <taxon>Chaetothyriales</taxon>
        <taxon>Cyphellophoraceae</taxon>
        <taxon>Cyphellophora</taxon>
    </lineage>
</organism>
<dbReference type="PANTHER" id="PTHR10730:SF53">
    <property type="entry name" value="GLYCOSYLTRANSFERASE 25 FAMILY MEMBER"/>
    <property type="match status" value="1"/>
</dbReference>
<dbReference type="GeneID" id="28736332"/>
<evidence type="ECO:0008006" key="6">
    <source>
        <dbReference type="Google" id="ProtNLM"/>
    </source>
</evidence>